<dbReference type="EMBL" id="MT141473">
    <property type="protein sequence ID" value="QJA62507.1"/>
    <property type="molecule type" value="Genomic_DNA"/>
</dbReference>
<proteinExistence type="predicted"/>
<organism evidence="1">
    <name type="scientific">viral metagenome</name>
    <dbReference type="NCBI Taxonomy" id="1070528"/>
    <lineage>
        <taxon>unclassified sequences</taxon>
        <taxon>metagenomes</taxon>
        <taxon>organismal metagenomes</taxon>
    </lineage>
</organism>
<evidence type="ECO:0000313" key="1">
    <source>
        <dbReference type="EMBL" id="QJA62507.1"/>
    </source>
</evidence>
<accession>A0A6M3IZT1</accession>
<dbReference type="AlphaFoldDB" id="A0A6M3IZT1"/>
<name>A0A6M3IZT1_9ZZZZ</name>
<reference evidence="1" key="1">
    <citation type="submission" date="2020-03" db="EMBL/GenBank/DDBJ databases">
        <title>The deep terrestrial virosphere.</title>
        <authorList>
            <person name="Holmfeldt K."/>
            <person name="Nilsson E."/>
            <person name="Simone D."/>
            <person name="Lopez-Fernandez M."/>
            <person name="Wu X."/>
            <person name="de Brujin I."/>
            <person name="Lundin D."/>
            <person name="Andersson A."/>
            <person name="Bertilsson S."/>
            <person name="Dopson M."/>
        </authorList>
    </citation>
    <scope>NUCLEOTIDE SEQUENCE</scope>
    <source>
        <strain evidence="1">MM415B00765</strain>
    </source>
</reference>
<sequence>MAARVLGQLSADQSAYLNAVWGGCDSDRLTRPRLRRADFCARQGRRCEDCRFERQMKCYLAGETNSVTLAPRRRRA</sequence>
<protein>
    <submittedName>
        <fullName evidence="1">Uncharacterized protein</fullName>
    </submittedName>
</protein>
<gene>
    <name evidence="1" type="ORF">MM415B00765_0007</name>
</gene>
<dbReference type="PROSITE" id="PS51257">
    <property type="entry name" value="PROKAR_LIPOPROTEIN"/>
    <property type="match status" value="1"/>
</dbReference>